<keyword evidence="2" id="KW-1185">Reference proteome</keyword>
<accession>A0A4C1SXN2</accession>
<name>A0A4C1SXN2_EUMVA</name>
<comment type="caution">
    <text evidence="1">The sequence shown here is derived from an EMBL/GenBank/DDBJ whole genome shotgun (WGS) entry which is preliminary data.</text>
</comment>
<dbReference type="EMBL" id="BGZK01008026">
    <property type="protein sequence ID" value="GBP06685.1"/>
    <property type="molecule type" value="Genomic_DNA"/>
</dbReference>
<feature type="non-terminal residue" evidence="1">
    <location>
        <position position="33"/>
    </location>
</feature>
<reference evidence="1 2" key="1">
    <citation type="journal article" date="2019" name="Commun. Biol.">
        <title>The bagworm genome reveals a unique fibroin gene that provides high tensile strength.</title>
        <authorList>
            <person name="Kono N."/>
            <person name="Nakamura H."/>
            <person name="Ohtoshi R."/>
            <person name="Tomita M."/>
            <person name="Numata K."/>
            <person name="Arakawa K."/>
        </authorList>
    </citation>
    <scope>NUCLEOTIDE SEQUENCE [LARGE SCALE GENOMIC DNA]</scope>
</reference>
<proteinExistence type="predicted"/>
<organism evidence="1 2">
    <name type="scientific">Eumeta variegata</name>
    <name type="common">Bagworm moth</name>
    <name type="synonym">Eumeta japonica</name>
    <dbReference type="NCBI Taxonomy" id="151549"/>
    <lineage>
        <taxon>Eukaryota</taxon>
        <taxon>Metazoa</taxon>
        <taxon>Ecdysozoa</taxon>
        <taxon>Arthropoda</taxon>
        <taxon>Hexapoda</taxon>
        <taxon>Insecta</taxon>
        <taxon>Pterygota</taxon>
        <taxon>Neoptera</taxon>
        <taxon>Endopterygota</taxon>
        <taxon>Lepidoptera</taxon>
        <taxon>Glossata</taxon>
        <taxon>Ditrysia</taxon>
        <taxon>Tineoidea</taxon>
        <taxon>Psychidae</taxon>
        <taxon>Oiketicinae</taxon>
        <taxon>Eumeta</taxon>
    </lineage>
</organism>
<dbReference type="AlphaFoldDB" id="A0A4C1SXN2"/>
<evidence type="ECO:0000313" key="1">
    <source>
        <dbReference type="EMBL" id="GBP06685.1"/>
    </source>
</evidence>
<protein>
    <submittedName>
        <fullName evidence="1">Uncharacterized protein</fullName>
    </submittedName>
</protein>
<dbReference type="Proteomes" id="UP000299102">
    <property type="component" value="Unassembled WGS sequence"/>
</dbReference>
<gene>
    <name evidence="1" type="ORF">EVAR_101327_1</name>
</gene>
<evidence type="ECO:0000313" key="2">
    <source>
        <dbReference type="Proteomes" id="UP000299102"/>
    </source>
</evidence>
<sequence length="33" mass="3767">MLKLSSQAFPPLKIRPPLQTETFLGLYPEGEHQ</sequence>